<name>A0A226DEM3_FOLCA</name>
<organism evidence="3 4">
    <name type="scientific">Folsomia candida</name>
    <name type="common">Springtail</name>
    <dbReference type="NCBI Taxonomy" id="158441"/>
    <lineage>
        <taxon>Eukaryota</taxon>
        <taxon>Metazoa</taxon>
        <taxon>Ecdysozoa</taxon>
        <taxon>Arthropoda</taxon>
        <taxon>Hexapoda</taxon>
        <taxon>Collembola</taxon>
        <taxon>Entomobryomorpha</taxon>
        <taxon>Isotomoidea</taxon>
        <taxon>Isotomidae</taxon>
        <taxon>Proisotominae</taxon>
        <taxon>Folsomia</taxon>
    </lineage>
</organism>
<evidence type="ECO:0000313" key="3">
    <source>
        <dbReference type="EMBL" id="OXA43428.1"/>
    </source>
</evidence>
<dbReference type="EMBL" id="LNIX01000022">
    <property type="protein sequence ID" value="OXA43428.1"/>
    <property type="molecule type" value="Genomic_DNA"/>
</dbReference>
<evidence type="ECO:0000259" key="2">
    <source>
        <dbReference type="Pfam" id="PF00646"/>
    </source>
</evidence>
<comment type="caution">
    <text evidence="3">The sequence shown here is derived from an EMBL/GenBank/DDBJ whole genome shotgun (WGS) entry which is preliminary data.</text>
</comment>
<gene>
    <name evidence="3" type="ORF">Fcan01_21901</name>
</gene>
<dbReference type="SUPFAM" id="SSF81383">
    <property type="entry name" value="F-box domain"/>
    <property type="match status" value="1"/>
</dbReference>
<dbReference type="Gene3D" id="3.80.10.10">
    <property type="entry name" value="Ribonuclease Inhibitor"/>
    <property type="match status" value="1"/>
</dbReference>
<proteinExistence type="predicted"/>
<accession>A0A226DEM3</accession>
<dbReference type="AlphaFoldDB" id="A0A226DEM3"/>
<dbReference type="SUPFAM" id="SSF52047">
    <property type="entry name" value="RNI-like"/>
    <property type="match status" value="1"/>
</dbReference>
<reference evidence="3 4" key="1">
    <citation type="submission" date="2015-12" db="EMBL/GenBank/DDBJ databases">
        <title>The genome of Folsomia candida.</title>
        <authorList>
            <person name="Faddeeva A."/>
            <person name="Derks M.F."/>
            <person name="Anvar Y."/>
            <person name="Smit S."/>
            <person name="Van Straalen N."/>
            <person name="Roelofs D."/>
        </authorList>
    </citation>
    <scope>NUCLEOTIDE SEQUENCE [LARGE SCALE GENOMIC DNA]</scope>
    <source>
        <strain evidence="3 4">VU population</strain>
        <tissue evidence="3">Whole body</tissue>
    </source>
</reference>
<evidence type="ECO:0000256" key="1">
    <source>
        <dbReference type="SAM" id="MobiDB-lite"/>
    </source>
</evidence>
<dbReference type="InterPro" id="IPR001810">
    <property type="entry name" value="F-box_dom"/>
</dbReference>
<sequence>MEKNLYQCLQHVFSKLPFADKLNARLVSQDFNALFTTPHFLKDCLLLVNGNETEDDEIYKFLVNTPVGWINLELRNFNLGEIILDKEFSFTRVSRRWQFTLKSLTLKKVEILLGRFMELVSFLYVLTELSLEEVPDLYKKQNPLEFLNWNQFIQPFTARLRSLKKLSLIEQGSDALDDDRALWYFLNNSTSLEHLTIYTTTDEESEFPKASIVRAMGNCQATLKELFLSGNSGSYITDESKFVSFWASVYVNRVKLNRLETLSLNVIPMDHFALVKHRLENLTTLEMTNMAFIHYQVLHDFASCVPFLKNLTIEHCNLEEGVISQIFGKCQFLSRVTFRENRVTSGNIIDEYVKFFKSGSDVLEHVEVGGIPSEPVFMKTLLNYVITPDDGDSRKLQTLEISHFDGFYSAQKDCLFYLADCLTSLDFSSTDLDNSWLFIFSELKALESIYLSNTKVGMDMLLKLFELPNLVTVDLNQTKDQYDDYQALIAINASKITLVDPSNDEDNDDEEEQEEQEEEDEEDDDG</sequence>
<feature type="region of interest" description="Disordered" evidence="1">
    <location>
        <begin position="499"/>
        <end position="526"/>
    </location>
</feature>
<protein>
    <recommendedName>
        <fullName evidence="2">F-box domain-containing protein</fullName>
    </recommendedName>
</protein>
<feature type="domain" description="F-box" evidence="2">
    <location>
        <begin position="8"/>
        <end position="42"/>
    </location>
</feature>
<dbReference type="InterPro" id="IPR032675">
    <property type="entry name" value="LRR_dom_sf"/>
</dbReference>
<feature type="compositionally biased region" description="Acidic residues" evidence="1">
    <location>
        <begin position="502"/>
        <end position="526"/>
    </location>
</feature>
<dbReference type="Pfam" id="PF00646">
    <property type="entry name" value="F-box"/>
    <property type="match status" value="1"/>
</dbReference>
<evidence type="ECO:0000313" key="4">
    <source>
        <dbReference type="Proteomes" id="UP000198287"/>
    </source>
</evidence>
<dbReference type="InterPro" id="IPR036047">
    <property type="entry name" value="F-box-like_dom_sf"/>
</dbReference>
<dbReference type="Proteomes" id="UP000198287">
    <property type="component" value="Unassembled WGS sequence"/>
</dbReference>
<keyword evidence="4" id="KW-1185">Reference proteome</keyword>